<keyword evidence="2" id="KW-1185">Reference proteome</keyword>
<protein>
    <submittedName>
        <fullName evidence="1">Uncharacterized protein</fullName>
    </submittedName>
</protein>
<dbReference type="EMBL" id="JACBZS010000001">
    <property type="protein sequence ID" value="NYI71203.1"/>
    <property type="molecule type" value="Genomic_DNA"/>
</dbReference>
<evidence type="ECO:0000313" key="1">
    <source>
        <dbReference type="EMBL" id="NYI71203.1"/>
    </source>
</evidence>
<accession>A0A7Z0D9K5</accession>
<proteinExistence type="predicted"/>
<sequence length="136" mass="14867">MSSDAESRARLAAAARAREAERAQQLIDTFVARLRAATIAPEPLRARLLDGTRVRTDARGWYLKTDKSLAIGAGGQFYVLTVPGGWRERLRGVRLLPTDPPLVVSAGARDGQTGDLTGFLQRALDRYAEPPPARDR</sequence>
<comment type="caution">
    <text evidence="1">The sequence shown here is derived from an EMBL/GenBank/DDBJ whole genome shotgun (WGS) entry which is preliminary data.</text>
</comment>
<dbReference type="RefSeq" id="WP_343045906.1">
    <property type="nucleotide sequence ID" value="NZ_JACBZS010000001.1"/>
</dbReference>
<reference evidence="1 2" key="1">
    <citation type="submission" date="2020-07" db="EMBL/GenBank/DDBJ databases">
        <title>Sequencing the genomes of 1000 actinobacteria strains.</title>
        <authorList>
            <person name="Klenk H.-P."/>
        </authorList>
    </citation>
    <scope>NUCLEOTIDE SEQUENCE [LARGE SCALE GENOMIC DNA]</scope>
    <source>
        <strain evidence="1 2">DSM 103164</strain>
    </source>
</reference>
<evidence type="ECO:0000313" key="2">
    <source>
        <dbReference type="Proteomes" id="UP000527616"/>
    </source>
</evidence>
<dbReference type="AlphaFoldDB" id="A0A7Z0D9K5"/>
<organism evidence="1 2">
    <name type="scientific">Naumannella cuiyingiana</name>
    <dbReference type="NCBI Taxonomy" id="1347891"/>
    <lineage>
        <taxon>Bacteria</taxon>
        <taxon>Bacillati</taxon>
        <taxon>Actinomycetota</taxon>
        <taxon>Actinomycetes</taxon>
        <taxon>Propionibacteriales</taxon>
        <taxon>Propionibacteriaceae</taxon>
        <taxon>Naumannella</taxon>
    </lineage>
</organism>
<dbReference type="Proteomes" id="UP000527616">
    <property type="component" value="Unassembled WGS sequence"/>
</dbReference>
<gene>
    <name evidence="1" type="ORF">GGQ54_001763</name>
</gene>
<name>A0A7Z0D9K5_9ACTN</name>